<accession>A0ABN0N8E2</accession>
<comment type="caution">
    <text evidence="1">The sequence shown here is derived from an EMBL/GenBank/DDBJ whole genome shotgun (WGS) entry which is preliminary data.</text>
</comment>
<sequence>MVYFPNPMLLAWVDIVKASPHGKDGLRYFHEFCPGVMEAARQRIPISRRLFDMFGLAACNGLLARLVTTTFACQQLMIWRRLG</sequence>
<evidence type="ECO:0000313" key="2">
    <source>
        <dbReference type="Proteomes" id="UP000016426"/>
    </source>
</evidence>
<organism evidence="1 2">
    <name type="scientific">Pseudogulbenkiania ferrooxidans EGD-HP2</name>
    <dbReference type="NCBI Taxonomy" id="1388764"/>
    <lineage>
        <taxon>Bacteria</taxon>
        <taxon>Pseudomonadati</taxon>
        <taxon>Pseudomonadota</taxon>
        <taxon>Betaproteobacteria</taxon>
        <taxon>Neisseriales</taxon>
        <taxon>Chromobacteriaceae</taxon>
        <taxon>Pseudogulbenkiania</taxon>
    </lineage>
</organism>
<proteinExistence type="predicted"/>
<keyword evidence="2" id="KW-1185">Reference proteome</keyword>
<dbReference type="Proteomes" id="UP000016426">
    <property type="component" value="Unassembled WGS sequence"/>
</dbReference>
<evidence type="ECO:0008006" key="3">
    <source>
        <dbReference type="Google" id="ProtNLM"/>
    </source>
</evidence>
<name>A0ABN0N8E2_9NEIS</name>
<gene>
    <name evidence="1" type="ORF">O166_04950</name>
</gene>
<protein>
    <recommendedName>
        <fullName evidence="3">Transposase</fullName>
    </recommendedName>
</protein>
<reference evidence="1 2" key="1">
    <citation type="journal article" date="2013" name="Genome Announc.">
        <title>Genome Sequence of the Pigment-Producing Bacterium Pseudogulbenkiania ferrooxidans, Isolated from Loktak Lake.</title>
        <authorList>
            <person name="Puranik S."/>
            <person name="Talkal R."/>
            <person name="Qureshi A."/>
            <person name="Khardenavis A."/>
            <person name="Kapley A."/>
            <person name="Purohit H.J."/>
        </authorList>
    </citation>
    <scope>NUCLEOTIDE SEQUENCE [LARGE SCALE GENOMIC DNA]</scope>
    <source>
        <strain evidence="1 2">EGD-HP2</strain>
    </source>
</reference>
<dbReference type="EMBL" id="AVPH01000146">
    <property type="protein sequence ID" value="ERE11434.1"/>
    <property type="molecule type" value="Genomic_DNA"/>
</dbReference>
<evidence type="ECO:0000313" key="1">
    <source>
        <dbReference type="EMBL" id="ERE11434.1"/>
    </source>
</evidence>